<dbReference type="EC" id="2.4.1.1" evidence="11"/>
<dbReference type="GO" id="GO:0005737">
    <property type="term" value="C:cytoplasm"/>
    <property type="evidence" value="ECO:0007669"/>
    <property type="project" value="TreeGrafter"/>
</dbReference>
<protein>
    <recommendedName>
        <fullName evidence="11">Alpha-1,4 glucan phosphorylase</fullName>
        <ecNumber evidence="11">2.4.1.1</ecNumber>
    </recommendedName>
</protein>
<accession>A0A1M6ADD2</accession>
<comment type="cofactor">
    <cofactor evidence="2 11">
        <name>pyridoxal 5'-phosphate</name>
        <dbReference type="ChEBI" id="CHEBI:597326"/>
    </cofactor>
</comment>
<evidence type="ECO:0000313" key="13">
    <source>
        <dbReference type="EMBL" id="SHI34421.1"/>
    </source>
</evidence>
<reference evidence="13 14" key="1">
    <citation type="submission" date="2016-11" db="EMBL/GenBank/DDBJ databases">
        <authorList>
            <person name="Jaros S."/>
            <person name="Januszkiewicz K."/>
            <person name="Wedrychowicz H."/>
        </authorList>
    </citation>
    <scope>NUCLEOTIDE SEQUENCE [LARGE SCALE GENOMIC DNA]</scope>
    <source>
        <strain evidence="13 14">DSM 17477</strain>
    </source>
</reference>
<evidence type="ECO:0000256" key="4">
    <source>
        <dbReference type="ARBA" id="ARBA00022533"/>
    </source>
</evidence>
<comment type="function">
    <text evidence="11">Allosteric enzyme that catalyzes the rate-limiting step in glycogen catabolism, the phosphorolytic cleavage of glycogen to produce glucose-1-phosphate, and plays a central role in maintaining cellular and organismal glucose homeostasis.</text>
</comment>
<feature type="modified residue" description="N6-(pyridoxal phosphate)lysine" evidence="10">
    <location>
        <position position="651"/>
    </location>
</feature>
<dbReference type="OrthoDB" id="9760804at2"/>
<evidence type="ECO:0000256" key="6">
    <source>
        <dbReference type="ARBA" id="ARBA00022679"/>
    </source>
</evidence>
<comment type="similarity">
    <text evidence="3 11">Belongs to the glycogen phosphorylase family.</text>
</comment>
<dbReference type="CDD" id="cd04300">
    <property type="entry name" value="GT35_Glycogen_Phosphorylase"/>
    <property type="match status" value="1"/>
</dbReference>
<keyword evidence="5 11" id="KW-0328">Glycosyltransferase</keyword>
<evidence type="ECO:0000256" key="12">
    <source>
        <dbReference type="SAM" id="Coils"/>
    </source>
</evidence>
<dbReference type="FunFam" id="3.40.50.2000:FF:000003">
    <property type="entry name" value="Alpha-1,4 glucan phosphorylase"/>
    <property type="match status" value="1"/>
</dbReference>
<evidence type="ECO:0000256" key="9">
    <source>
        <dbReference type="ARBA" id="ARBA00025174"/>
    </source>
</evidence>
<evidence type="ECO:0000256" key="10">
    <source>
        <dbReference type="PIRSR" id="PIRSR000460-1"/>
    </source>
</evidence>
<dbReference type="Proteomes" id="UP000184052">
    <property type="component" value="Unassembled WGS sequence"/>
</dbReference>
<dbReference type="EMBL" id="FQZL01000004">
    <property type="protein sequence ID" value="SHI34421.1"/>
    <property type="molecule type" value="Genomic_DNA"/>
</dbReference>
<dbReference type="AlphaFoldDB" id="A0A1M6ADD2"/>
<evidence type="ECO:0000256" key="3">
    <source>
        <dbReference type="ARBA" id="ARBA00006047"/>
    </source>
</evidence>
<dbReference type="GO" id="GO:0005980">
    <property type="term" value="P:glycogen catabolic process"/>
    <property type="evidence" value="ECO:0007669"/>
    <property type="project" value="TreeGrafter"/>
</dbReference>
<evidence type="ECO:0000313" key="14">
    <source>
        <dbReference type="Proteomes" id="UP000184052"/>
    </source>
</evidence>
<dbReference type="RefSeq" id="WP_073045437.1">
    <property type="nucleotide sequence ID" value="NZ_FQZL01000004.1"/>
</dbReference>
<comment type="catalytic activity">
    <reaction evidence="1 11">
        <text>[(1-&gt;4)-alpha-D-glucosyl](n) + phosphate = [(1-&gt;4)-alpha-D-glucosyl](n-1) + alpha-D-glucose 1-phosphate</text>
        <dbReference type="Rhea" id="RHEA:41732"/>
        <dbReference type="Rhea" id="RHEA-COMP:9584"/>
        <dbReference type="Rhea" id="RHEA-COMP:9586"/>
        <dbReference type="ChEBI" id="CHEBI:15444"/>
        <dbReference type="ChEBI" id="CHEBI:43474"/>
        <dbReference type="ChEBI" id="CHEBI:58601"/>
        <dbReference type="EC" id="2.4.1.1"/>
    </reaction>
</comment>
<sequence>MFSSKEAFKKEYLQRFKEVTGECFEESSFIDRYNVLASLVMKYASICMADSHSLMNREKNQKRLYYFSMEFLVGKLLEMNLMKLGILDVVTEGLNDLGVDIKDLADVEMDAGLGNGGLGRLAACFLDSLAFLNIPAMGMGIKYRYGLFEQKIHEGHQVELPDKWLRYGNQWEIRKASKAEVIRFYGNIRTIEKDGKIVVIHENYETVLAVPFDVPIVSSSSSNVNFLRLWSAGSTDAFDFNLFNKGNYMEALREKTTAEAITQVLYPNDANYEGRLLRLKQQYFFVSAGLRSIRRRYKRNNEELQDLSKKIQIQINDTHPSLVIPELMRILMDHERLEWDEAWEQVTGICAYTNHTILPEALETWPQEMMKCLLPRVYMIIEEIDRRFKEEGDESTRELRARNSILRDGLVHMANLAIIGSKSVNGVAKLHTDILINETFSELYELYPDKFNSKTNGVSHRRFLMKSNPLLTKCINKTIGEEWKDDPARLKNLLDHCGDRNCHEMLKSMKRKNKERLAAYVMKTMEIKLDVNSIFDVHVKRIHEYKRQLLNVLHIMYLYDRIKTQKMKIYPRTFIFAGKAAPSYHMAKEIIKLINKVADKVNNDPEVSSYMKVVFLENFNVTLGELIYPAADVSEQISTASKEASGTGNMKFMMNGAITIGTLDGANVEIMEKAGEDNIFIFGLRSEEVLEYYRNGSYSSREIYASDWDVQRTVDHLIDGFLSKDTSEFRDIYDSLILHNDAYFVMKDFRAYVEAQKEVEKAYRDTGRWFEMSMKNIAASGYFSSDRTIREYDNEIWKIKEDINN</sequence>
<evidence type="ECO:0000256" key="11">
    <source>
        <dbReference type="RuleBase" id="RU000587"/>
    </source>
</evidence>
<evidence type="ECO:0000256" key="1">
    <source>
        <dbReference type="ARBA" id="ARBA00001275"/>
    </source>
</evidence>
<dbReference type="InterPro" id="IPR011833">
    <property type="entry name" value="Glycg_phsphrylas"/>
</dbReference>
<evidence type="ECO:0000256" key="2">
    <source>
        <dbReference type="ARBA" id="ARBA00001933"/>
    </source>
</evidence>
<dbReference type="NCBIfam" id="TIGR02093">
    <property type="entry name" value="P_ylase"/>
    <property type="match status" value="1"/>
</dbReference>
<dbReference type="Pfam" id="PF00343">
    <property type="entry name" value="Phosphorylase"/>
    <property type="match status" value="1"/>
</dbReference>
<dbReference type="STRING" id="1121476.SAMN02745751_00079"/>
<evidence type="ECO:0000256" key="7">
    <source>
        <dbReference type="ARBA" id="ARBA00022898"/>
    </source>
</evidence>
<evidence type="ECO:0000256" key="5">
    <source>
        <dbReference type="ARBA" id="ARBA00022676"/>
    </source>
</evidence>
<dbReference type="PIRSF" id="PIRSF000460">
    <property type="entry name" value="Pprylas_GlgP"/>
    <property type="match status" value="1"/>
</dbReference>
<dbReference type="Gene3D" id="3.40.50.2000">
    <property type="entry name" value="Glycogen Phosphorylase B"/>
    <property type="match status" value="2"/>
</dbReference>
<keyword evidence="7 10" id="KW-0663">Pyridoxal phosphate</keyword>
<dbReference type="PANTHER" id="PTHR11468:SF3">
    <property type="entry name" value="GLYCOGEN PHOSPHORYLASE, LIVER FORM"/>
    <property type="match status" value="1"/>
</dbReference>
<dbReference type="InterPro" id="IPR035090">
    <property type="entry name" value="Pyridoxal_P_attach_site"/>
</dbReference>
<organism evidence="13 14">
    <name type="scientific">Dethiosulfatibacter aminovorans DSM 17477</name>
    <dbReference type="NCBI Taxonomy" id="1121476"/>
    <lineage>
        <taxon>Bacteria</taxon>
        <taxon>Bacillati</taxon>
        <taxon>Bacillota</taxon>
        <taxon>Tissierellia</taxon>
        <taxon>Dethiosulfatibacter</taxon>
    </lineage>
</organism>
<keyword evidence="8 11" id="KW-0119">Carbohydrate metabolism</keyword>
<dbReference type="InterPro" id="IPR000811">
    <property type="entry name" value="Glyco_trans_35"/>
</dbReference>
<dbReference type="SUPFAM" id="SSF53756">
    <property type="entry name" value="UDP-Glycosyltransferase/glycogen phosphorylase"/>
    <property type="match status" value="1"/>
</dbReference>
<dbReference type="FunFam" id="3.40.50.2000:FF:000807">
    <property type="entry name" value="Alpha-glucan phosphorylase 2, cytosolic"/>
    <property type="match status" value="1"/>
</dbReference>
<keyword evidence="12" id="KW-0175">Coiled coil</keyword>
<name>A0A1M6ADD2_9FIRM</name>
<keyword evidence="4" id="KW-0021">Allosteric enzyme</keyword>
<comment type="function">
    <text evidence="9">Phosphorylase is an important allosteric enzyme in carbohydrate metabolism. Enzymes from different sources differ in their regulatory mechanisms and in their natural substrates. However, all known phosphorylases share catalytic and structural properties.</text>
</comment>
<feature type="coiled-coil region" evidence="12">
    <location>
        <begin position="290"/>
        <end position="317"/>
    </location>
</feature>
<keyword evidence="6 11" id="KW-0808">Transferase</keyword>
<gene>
    <name evidence="13" type="ORF">SAMN02745751_00079</name>
</gene>
<keyword evidence="14" id="KW-1185">Reference proteome</keyword>
<dbReference type="GO" id="GO:0008184">
    <property type="term" value="F:glycogen phosphorylase activity"/>
    <property type="evidence" value="ECO:0007669"/>
    <property type="project" value="InterPro"/>
</dbReference>
<proteinExistence type="inferred from homology"/>
<dbReference type="PANTHER" id="PTHR11468">
    <property type="entry name" value="GLYCOGEN PHOSPHORYLASE"/>
    <property type="match status" value="1"/>
</dbReference>
<dbReference type="PROSITE" id="PS00102">
    <property type="entry name" value="PHOSPHORYLASE"/>
    <property type="match status" value="1"/>
</dbReference>
<dbReference type="GO" id="GO:0030170">
    <property type="term" value="F:pyridoxal phosphate binding"/>
    <property type="evidence" value="ECO:0007669"/>
    <property type="project" value="InterPro"/>
</dbReference>
<evidence type="ECO:0000256" key="8">
    <source>
        <dbReference type="ARBA" id="ARBA00023277"/>
    </source>
</evidence>